<dbReference type="EMBL" id="FUEG01000013">
    <property type="protein sequence ID" value="SJL10823.1"/>
    <property type="molecule type" value="Genomic_DNA"/>
</dbReference>
<name>A0A284RQ02_ARMOS</name>
<accession>A0A284RQ02</accession>
<sequence>MCRDVDNTVYGASSTYKKYWRQVLFTGRAIKDALRGGGESGGPGRLPVFESKRDLSYQEIDTARLASGK</sequence>
<organism evidence="1 2">
    <name type="scientific">Armillaria ostoyae</name>
    <name type="common">Armillaria root rot fungus</name>
    <dbReference type="NCBI Taxonomy" id="47428"/>
    <lineage>
        <taxon>Eukaryota</taxon>
        <taxon>Fungi</taxon>
        <taxon>Dikarya</taxon>
        <taxon>Basidiomycota</taxon>
        <taxon>Agaricomycotina</taxon>
        <taxon>Agaricomycetes</taxon>
        <taxon>Agaricomycetidae</taxon>
        <taxon>Agaricales</taxon>
        <taxon>Marasmiineae</taxon>
        <taxon>Physalacriaceae</taxon>
        <taxon>Armillaria</taxon>
    </lineage>
</organism>
<reference evidence="2" key="1">
    <citation type="journal article" date="2017" name="Nat. Ecol. Evol.">
        <title>Genome expansion and lineage-specific genetic innovations in the forest pathogenic fungi Armillaria.</title>
        <authorList>
            <person name="Sipos G."/>
            <person name="Prasanna A.N."/>
            <person name="Walter M.C."/>
            <person name="O'Connor E."/>
            <person name="Balint B."/>
            <person name="Krizsan K."/>
            <person name="Kiss B."/>
            <person name="Hess J."/>
            <person name="Varga T."/>
            <person name="Slot J."/>
            <person name="Riley R."/>
            <person name="Boka B."/>
            <person name="Rigling D."/>
            <person name="Barry K."/>
            <person name="Lee J."/>
            <person name="Mihaltcheva S."/>
            <person name="LaButti K."/>
            <person name="Lipzen A."/>
            <person name="Waldron R."/>
            <person name="Moloney N.M."/>
            <person name="Sperisen C."/>
            <person name="Kredics L."/>
            <person name="Vagvoelgyi C."/>
            <person name="Patrignani A."/>
            <person name="Fitzpatrick D."/>
            <person name="Nagy I."/>
            <person name="Doyle S."/>
            <person name="Anderson J.B."/>
            <person name="Grigoriev I.V."/>
            <person name="Gueldener U."/>
            <person name="Muensterkoetter M."/>
            <person name="Nagy L.G."/>
        </authorList>
    </citation>
    <scope>NUCLEOTIDE SEQUENCE [LARGE SCALE GENOMIC DNA]</scope>
    <source>
        <strain evidence="2">C18/9</strain>
    </source>
</reference>
<evidence type="ECO:0000313" key="2">
    <source>
        <dbReference type="Proteomes" id="UP000219338"/>
    </source>
</evidence>
<dbReference type="AlphaFoldDB" id="A0A284RQ02"/>
<evidence type="ECO:0000313" key="1">
    <source>
        <dbReference type="EMBL" id="SJL10823.1"/>
    </source>
</evidence>
<keyword evidence="2" id="KW-1185">Reference proteome</keyword>
<proteinExistence type="predicted"/>
<gene>
    <name evidence="1" type="ORF">ARMOST_14217</name>
</gene>
<protein>
    <submittedName>
        <fullName evidence="1">Uncharacterized protein</fullName>
    </submittedName>
</protein>
<dbReference type="Proteomes" id="UP000219338">
    <property type="component" value="Unassembled WGS sequence"/>
</dbReference>